<gene>
    <name evidence="5" type="ORF">HCR03_05635</name>
</gene>
<evidence type="ECO:0000256" key="1">
    <source>
        <dbReference type="ARBA" id="ARBA00022448"/>
    </source>
</evidence>
<dbReference type="GO" id="GO:0005524">
    <property type="term" value="F:ATP binding"/>
    <property type="evidence" value="ECO:0007669"/>
    <property type="project" value="UniProtKB-KW"/>
</dbReference>
<keyword evidence="2" id="KW-0547">Nucleotide-binding</keyword>
<dbReference type="PROSITE" id="PS00211">
    <property type="entry name" value="ABC_TRANSPORTER_1"/>
    <property type="match status" value="1"/>
</dbReference>
<dbReference type="Pfam" id="PF00005">
    <property type="entry name" value="ABC_tran"/>
    <property type="match status" value="1"/>
</dbReference>
<protein>
    <submittedName>
        <fullName evidence="5">ATP-binding cassette domain-containing protein</fullName>
    </submittedName>
</protein>
<dbReference type="InterPro" id="IPR003593">
    <property type="entry name" value="AAA+_ATPase"/>
</dbReference>
<keyword evidence="3 5" id="KW-0067">ATP-binding</keyword>
<proteinExistence type="predicted"/>
<dbReference type="Proteomes" id="UP000515909">
    <property type="component" value="Chromosome"/>
</dbReference>
<dbReference type="AlphaFoldDB" id="A0A7G8TDN9"/>
<dbReference type="InterPro" id="IPR027417">
    <property type="entry name" value="P-loop_NTPase"/>
</dbReference>
<accession>A0A7G8TDN9</accession>
<dbReference type="KEGG" id="cfem:HCR03_05635"/>
<dbReference type="GO" id="GO:0016887">
    <property type="term" value="F:ATP hydrolysis activity"/>
    <property type="evidence" value="ECO:0007669"/>
    <property type="project" value="InterPro"/>
</dbReference>
<dbReference type="PANTHER" id="PTHR42788:SF19">
    <property type="entry name" value="ALIPHATIC SULFONATES IMPORT ATP-BINDING PROTEIN SSUB 2"/>
    <property type="match status" value="1"/>
</dbReference>
<evidence type="ECO:0000256" key="2">
    <source>
        <dbReference type="ARBA" id="ARBA00022741"/>
    </source>
</evidence>
<dbReference type="SUPFAM" id="SSF52540">
    <property type="entry name" value="P-loop containing nucleoside triphosphate hydrolases"/>
    <property type="match status" value="1"/>
</dbReference>
<evidence type="ECO:0000313" key="6">
    <source>
        <dbReference type="Proteomes" id="UP000515909"/>
    </source>
</evidence>
<dbReference type="PROSITE" id="PS50893">
    <property type="entry name" value="ABC_TRANSPORTER_2"/>
    <property type="match status" value="1"/>
</dbReference>
<evidence type="ECO:0000256" key="3">
    <source>
        <dbReference type="ARBA" id="ARBA00022840"/>
    </source>
</evidence>
<dbReference type="EMBL" id="CP060286">
    <property type="protein sequence ID" value="QNK41730.1"/>
    <property type="molecule type" value="Genomic_DNA"/>
</dbReference>
<dbReference type="InterPro" id="IPR050166">
    <property type="entry name" value="ABC_transporter_ATP-bind"/>
</dbReference>
<evidence type="ECO:0000313" key="5">
    <source>
        <dbReference type="EMBL" id="QNK41730.1"/>
    </source>
</evidence>
<dbReference type="InterPro" id="IPR017871">
    <property type="entry name" value="ABC_transporter-like_CS"/>
</dbReference>
<keyword evidence="1" id="KW-0813">Transport</keyword>
<dbReference type="PANTHER" id="PTHR42788">
    <property type="entry name" value="TAURINE IMPORT ATP-BINDING PROTEIN-RELATED"/>
    <property type="match status" value="1"/>
</dbReference>
<organism evidence="5 6">
    <name type="scientific">Caproicibacter fermentans</name>
    <dbReference type="NCBI Taxonomy" id="2576756"/>
    <lineage>
        <taxon>Bacteria</taxon>
        <taxon>Bacillati</taxon>
        <taxon>Bacillota</taxon>
        <taxon>Clostridia</taxon>
        <taxon>Eubacteriales</taxon>
        <taxon>Acutalibacteraceae</taxon>
        <taxon>Caproicibacter</taxon>
    </lineage>
</organism>
<name>A0A7G8TDN9_9FIRM</name>
<sequence length="258" mass="29316">MNRVLSVDRLCVGYRTKKANIPVVRDLSFCMESERVLAILGPSGCGKSTLIGSLAGTVAIESGTVTVFENGNPEPLSPKTHRIGVIPQNLGLLPWKTVRDNCLLPLRLRREPVTEERRKEIREIWQALDLMPLLDRYPTQLSGGQAQRAAVARAFILRPDLLLMDEPFSALDEITRQDARELFLSLWKRRPAVAVLVTHSIEEALYLGHSVFVMGKREGKILLKTKNPFFGVSDPRQPEYRQIRRLLRDRLRPDEEDE</sequence>
<dbReference type="InterPro" id="IPR003439">
    <property type="entry name" value="ABC_transporter-like_ATP-bd"/>
</dbReference>
<dbReference type="SMART" id="SM00382">
    <property type="entry name" value="AAA"/>
    <property type="match status" value="1"/>
</dbReference>
<evidence type="ECO:0000259" key="4">
    <source>
        <dbReference type="PROSITE" id="PS50893"/>
    </source>
</evidence>
<reference evidence="5 6" key="1">
    <citation type="submission" date="2020-08" db="EMBL/GenBank/DDBJ databases">
        <title>The isolate Caproiciproducens sp. 7D4C2 produces n-caproate at mildly acidic conditions from hexoses: genome and rBOX comparison with related strains and chain-elongating bacteria.</title>
        <authorList>
            <person name="Esquivel-Elizondo S."/>
            <person name="Bagci C."/>
            <person name="Temovska M."/>
            <person name="Jeon B.S."/>
            <person name="Bessarab I."/>
            <person name="Williams R.B.H."/>
            <person name="Huson D.H."/>
            <person name="Angenent L.T."/>
        </authorList>
    </citation>
    <scope>NUCLEOTIDE SEQUENCE [LARGE SCALE GENOMIC DNA]</scope>
    <source>
        <strain evidence="5 6">7D4C2</strain>
    </source>
</reference>
<dbReference type="RefSeq" id="WP_187037048.1">
    <property type="nucleotide sequence ID" value="NZ_CP060286.1"/>
</dbReference>
<dbReference type="Gene3D" id="3.40.50.300">
    <property type="entry name" value="P-loop containing nucleotide triphosphate hydrolases"/>
    <property type="match status" value="1"/>
</dbReference>
<feature type="domain" description="ABC transporter" evidence="4">
    <location>
        <begin position="2"/>
        <end position="241"/>
    </location>
</feature>